<keyword evidence="3" id="KW-1185">Reference proteome</keyword>
<dbReference type="VEuPathDB" id="FungiDB:PSTT_10416"/>
<reference evidence="3" key="3">
    <citation type="journal article" date="2018" name="Mol. Plant Microbe Interact.">
        <title>Genome sequence resources for the wheat stripe rust pathogen (Puccinia striiformis f. sp. tritici) and the barley stripe rust pathogen (Puccinia striiformis f. sp. hordei).</title>
        <authorList>
            <person name="Xia C."/>
            <person name="Wang M."/>
            <person name="Yin C."/>
            <person name="Cornejo O.E."/>
            <person name="Hulbert S.H."/>
            <person name="Chen X."/>
        </authorList>
    </citation>
    <scope>NUCLEOTIDE SEQUENCE [LARGE SCALE GENOMIC DNA]</scope>
    <source>
        <strain evidence="3">93TX-2</strain>
    </source>
</reference>
<evidence type="ECO:0000313" key="3">
    <source>
        <dbReference type="Proteomes" id="UP000238274"/>
    </source>
</evidence>
<feature type="region of interest" description="Disordered" evidence="1">
    <location>
        <begin position="367"/>
        <end position="407"/>
    </location>
</feature>
<name>A0A2S4W4Q8_9BASI</name>
<feature type="compositionally biased region" description="Low complexity" evidence="1">
    <location>
        <begin position="375"/>
        <end position="387"/>
    </location>
</feature>
<dbReference type="Proteomes" id="UP000238274">
    <property type="component" value="Unassembled WGS sequence"/>
</dbReference>
<comment type="caution">
    <text evidence="2">The sequence shown here is derived from an EMBL/GenBank/DDBJ whole genome shotgun (WGS) entry which is preliminary data.</text>
</comment>
<gene>
    <name evidence="2" type="ORF">PSHT_06680</name>
</gene>
<sequence length="596" mass="64430">MHKPVYGMRADSSSHYLAVAAADIIQPASTLSGTIAPMLEPLQSAAGLSFDKLSASPAFDKKGSLDLPTPVLSQTLPDRTRKVPERITQHISRRSLFKQTKVHAYLLEALNAILPHARTIQRLCVHAEEHFDDKLSWELVTELRAILEALNTLLLKVKSCGKAPSPSGIPGAKTPTLYDICQIIFKIMCQIRECCKSIGGLCIKYKVVRSVCQDTLVQITGCLSSIVISCGVEVGDVMTGLRRLFLTVPSFFAGVQFGFSAIPGVLANSSASFSFVTHSFIFANDSIHLSVNLIFNTSVSEPVNTALPSTTSRWLISSLLLLLPPAFTINTVQSKRQIAVEHKLAPSKIQSVYTPLQVTRAQVIENSHVSPPPESSNSTESTPTPVNAVPQKMNNQQRKASDRIERRQSGRLSFKQIRVHAYLADCLNAILPHTQLIRSLCAEEANGDAEKLGWNLVAHLQAILEVMRGCLSQIQNCGTAPSPSGAPGSTPPSLGDICQIFFKIMCEIRDCCLLIGALCSKYAIVRQVCQDTLTQITGCLSSMTVSLNGQVGNVSSGLGSLIATVPHFFVNVQFGFQGITGLLGNLNGLLSLNTLL</sequence>
<proteinExistence type="predicted"/>
<accession>A0A2S4W4Q8</accession>
<evidence type="ECO:0000256" key="1">
    <source>
        <dbReference type="SAM" id="MobiDB-lite"/>
    </source>
</evidence>
<dbReference type="VEuPathDB" id="FungiDB:PSHT_06680"/>
<dbReference type="OrthoDB" id="2498045at2759"/>
<dbReference type="VEuPathDB" id="FungiDB:PSTT_10417"/>
<dbReference type="AlphaFoldDB" id="A0A2S4W4Q8"/>
<organism evidence="2 3">
    <name type="scientific">Puccinia striiformis</name>
    <dbReference type="NCBI Taxonomy" id="27350"/>
    <lineage>
        <taxon>Eukaryota</taxon>
        <taxon>Fungi</taxon>
        <taxon>Dikarya</taxon>
        <taxon>Basidiomycota</taxon>
        <taxon>Pucciniomycotina</taxon>
        <taxon>Pucciniomycetes</taxon>
        <taxon>Pucciniales</taxon>
        <taxon>Pucciniaceae</taxon>
        <taxon>Puccinia</taxon>
    </lineage>
</organism>
<reference evidence="2 3" key="1">
    <citation type="submission" date="2017-12" db="EMBL/GenBank/DDBJ databases">
        <title>Gene loss provides genomic basis for host adaptation in cereal stripe rust fungi.</title>
        <authorList>
            <person name="Xia C."/>
        </authorList>
    </citation>
    <scope>NUCLEOTIDE SEQUENCE [LARGE SCALE GENOMIC DNA]</scope>
    <source>
        <strain evidence="2 3">93TX-2</strain>
    </source>
</reference>
<reference evidence="3" key="2">
    <citation type="journal article" date="2018" name="BMC Genomics">
        <title>Genomic insights into host adaptation between the wheat stripe rust pathogen (Puccinia striiformis f. sp. tritici) and the barley stripe rust pathogen (Puccinia striiformis f. sp. hordei).</title>
        <authorList>
            <person name="Xia C."/>
            <person name="Wang M."/>
            <person name="Yin C."/>
            <person name="Cornejo O.E."/>
            <person name="Hulbert S.H."/>
            <person name="Chen X."/>
        </authorList>
    </citation>
    <scope>NUCLEOTIDE SEQUENCE [LARGE SCALE GENOMIC DNA]</scope>
    <source>
        <strain evidence="3">93TX-2</strain>
    </source>
</reference>
<dbReference type="EMBL" id="PKSM01000078">
    <property type="protein sequence ID" value="POW16764.1"/>
    <property type="molecule type" value="Genomic_DNA"/>
</dbReference>
<evidence type="ECO:0000313" key="2">
    <source>
        <dbReference type="EMBL" id="POW16764.1"/>
    </source>
</evidence>
<protein>
    <submittedName>
        <fullName evidence="2">Uncharacterized protein</fullName>
    </submittedName>
</protein>